<dbReference type="EMBL" id="JSVC01000001">
    <property type="protein sequence ID" value="KIC96335.1"/>
    <property type="molecule type" value="Genomic_DNA"/>
</dbReference>
<dbReference type="PROSITE" id="PS51257">
    <property type="entry name" value="PROKAR_LIPOPROTEIN"/>
    <property type="match status" value="1"/>
</dbReference>
<evidence type="ECO:0000313" key="2">
    <source>
        <dbReference type="EMBL" id="KIC96335.1"/>
    </source>
</evidence>
<accession>A0A0C1IQ33</accession>
<dbReference type="OrthoDB" id="965986at2"/>
<feature type="chain" id="PRO_5002133521" description="Viral A-type inclusion protein" evidence="1">
    <location>
        <begin position="22"/>
        <end position="155"/>
    </location>
</feature>
<dbReference type="AlphaFoldDB" id="A0A0C1IQ33"/>
<dbReference type="Proteomes" id="UP000031408">
    <property type="component" value="Unassembled WGS sequence"/>
</dbReference>
<protein>
    <recommendedName>
        <fullName evidence="4">Viral A-type inclusion protein</fullName>
    </recommendedName>
</protein>
<organism evidence="2 3">
    <name type="scientific">Flavihumibacter solisilvae</name>
    <dbReference type="NCBI Taxonomy" id="1349421"/>
    <lineage>
        <taxon>Bacteria</taxon>
        <taxon>Pseudomonadati</taxon>
        <taxon>Bacteroidota</taxon>
        <taxon>Chitinophagia</taxon>
        <taxon>Chitinophagales</taxon>
        <taxon>Chitinophagaceae</taxon>
        <taxon>Flavihumibacter</taxon>
    </lineage>
</organism>
<sequence length="155" mass="17633">MKNIYISALVLCVISTGCNNATDHSEHRKDGFSDNAKTPQDSLYQLVMDGHDVGMAKMGKIRSYQQQAQKALDSIQRLPASAAKERLQQTFMGVQEDLNFAEYSMNTWMEEFIPDSAKDNPEGRLTYLKTEHEKVEKVKNNIQLSLQRADSLFKK</sequence>
<feature type="signal peptide" evidence="1">
    <location>
        <begin position="1"/>
        <end position="21"/>
    </location>
</feature>
<evidence type="ECO:0000256" key="1">
    <source>
        <dbReference type="SAM" id="SignalP"/>
    </source>
</evidence>
<dbReference type="STRING" id="1349421.OI18_00835"/>
<evidence type="ECO:0000313" key="3">
    <source>
        <dbReference type="Proteomes" id="UP000031408"/>
    </source>
</evidence>
<keyword evidence="1" id="KW-0732">Signal</keyword>
<comment type="caution">
    <text evidence="2">The sequence shown here is derived from an EMBL/GenBank/DDBJ whole genome shotgun (WGS) entry which is preliminary data.</text>
</comment>
<name>A0A0C1IQ33_9BACT</name>
<dbReference type="RefSeq" id="WP_039136192.1">
    <property type="nucleotide sequence ID" value="NZ_JSVC01000001.1"/>
</dbReference>
<evidence type="ECO:0008006" key="4">
    <source>
        <dbReference type="Google" id="ProtNLM"/>
    </source>
</evidence>
<reference evidence="2 3" key="1">
    <citation type="submission" date="2014-11" db="EMBL/GenBank/DDBJ databases">
        <title>Genome sequence of Flavihumibacter solisilvae 3-3.</title>
        <authorList>
            <person name="Zhou G."/>
            <person name="Li M."/>
            <person name="Wang G."/>
        </authorList>
    </citation>
    <scope>NUCLEOTIDE SEQUENCE [LARGE SCALE GENOMIC DNA]</scope>
    <source>
        <strain evidence="2 3">3-3</strain>
    </source>
</reference>
<keyword evidence="3" id="KW-1185">Reference proteome</keyword>
<proteinExistence type="predicted"/>
<gene>
    <name evidence="2" type="ORF">OI18_00835</name>
</gene>